<dbReference type="STRING" id="373903.Hore_08200"/>
<evidence type="ECO:0000313" key="1">
    <source>
        <dbReference type="EMBL" id="ACL69577.1"/>
    </source>
</evidence>
<dbReference type="HOGENOM" id="CLU_1011091_0_0_9"/>
<organism evidence="1 2">
    <name type="scientific">Halothermothrix orenii (strain H 168 / OCM 544 / DSM 9562)</name>
    <dbReference type="NCBI Taxonomy" id="373903"/>
    <lineage>
        <taxon>Bacteria</taxon>
        <taxon>Bacillati</taxon>
        <taxon>Bacillota</taxon>
        <taxon>Clostridia</taxon>
        <taxon>Halanaerobiales</taxon>
        <taxon>Halothermotrichaceae</taxon>
        <taxon>Halothermothrix</taxon>
    </lineage>
</organism>
<dbReference type="OrthoDB" id="2359834at2"/>
<gene>
    <name evidence="1" type="ordered locus">Hore_08200</name>
</gene>
<dbReference type="KEGG" id="hor:Hore_08200"/>
<name>B8CWA8_HALOH</name>
<dbReference type="EMBL" id="CP001098">
    <property type="protein sequence ID" value="ACL69577.1"/>
    <property type="molecule type" value="Genomic_DNA"/>
</dbReference>
<dbReference type="AlphaFoldDB" id="B8CWA8"/>
<evidence type="ECO:0000313" key="2">
    <source>
        <dbReference type="Proteomes" id="UP000000719"/>
    </source>
</evidence>
<sequence length="275" mass="29767">MSRKLILSSLIVVFIALMLTGCFYEYAGTVRHYTVDYVPGVTINLENKTGDIIINNWSQDYILVEAKIKAGAESESKAEMAVDATVVDIKKEFNNIYIKPVLPDFTYDNRVVVDFEINIPDNFNAELYTATGDITVEECKGDLILDTSTGDITVDEALDTLMVEVGTGDVNIGYASGETNVDVSTGDIDANLNLEAGTNNRVTTSTGDISLILRDPSTYLVASVGTGDLNFDLNGVEMQIKEISDNTLEAIIGGTDASNLYIHTSTGNVTLKCSQ</sequence>
<proteinExistence type="predicted"/>
<accession>B8CWA8</accession>
<dbReference type="eggNOG" id="COG3595">
    <property type="taxonomic scope" value="Bacteria"/>
</dbReference>
<dbReference type="Proteomes" id="UP000000719">
    <property type="component" value="Chromosome"/>
</dbReference>
<dbReference type="PROSITE" id="PS51257">
    <property type="entry name" value="PROKAR_LIPOPROTEIN"/>
    <property type="match status" value="1"/>
</dbReference>
<keyword evidence="2" id="KW-1185">Reference proteome</keyword>
<dbReference type="RefSeq" id="WP_012635765.1">
    <property type="nucleotide sequence ID" value="NC_011899.1"/>
</dbReference>
<reference evidence="1 2" key="1">
    <citation type="journal article" date="2009" name="PLoS ONE">
        <title>Genome analysis of the anaerobic thermohalophilic bacterium Halothermothrix orenii.</title>
        <authorList>
            <person name="Mavromatis K."/>
            <person name="Ivanova N."/>
            <person name="Anderson I."/>
            <person name="Lykidis A."/>
            <person name="Hooper S.D."/>
            <person name="Sun H."/>
            <person name="Kunin V."/>
            <person name="Lapidus A."/>
            <person name="Hugenholtz P."/>
            <person name="Patel B."/>
            <person name="Kyrpides N.C."/>
        </authorList>
    </citation>
    <scope>NUCLEOTIDE SEQUENCE [LARGE SCALE GENOMIC DNA]</scope>
    <source>
        <strain evidence="2">H 168 / OCM 544 / DSM 9562</strain>
    </source>
</reference>
<protein>
    <submittedName>
        <fullName evidence="1">Bacteriocin-type signal sequence</fullName>
    </submittedName>
</protein>